<dbReference type="EMBL" id="JABBGA010000003">
    <property type="protein sequence ID" value="NML25305.1"/>
    <property type="molecule type" value="Genomic_DNA"/>
</dbReference>
<dbReference type="CDD" id="cd06257">
    <property type="entry name" value="DnaJ"/>
    <property type="match status" value="1"/>
</dbReference>
<dbReference type="InterPro" id="IPR001623">
    <property type="entry name" value="DnaJ_domain"/>
</dbReference>
<evidence type="ECO:0000259" key="3">
    <source>
        <dbReference type="PROSITE" id="PS50076"/>
    </source>
</evidence>
<dbReference type="Proteomes" id="UP000580043">
    <property type="component" value="Unassembled WGS sequence"/>
</dbReference>
<dbReference type="PROSITE" id="PS50076">
    <property type="entry name" value="DNAJ_2"/>
    <property type="match status" value="1"/>
</dbReference>
<keyword evidence="2" id="KW-1133">Transmembrane helix</keyword>
<dbReference type="InterPro" id="IPR036869">
    <property type="entry name" value="J_dom_sf"/>
</dbReference>
<dbReference type="RefSeq" id="WP_169144936.1">
    <property type="nucleotide sequence ID" value="NZ_JABBGA010000003.1"/>
</dbReference>
<accession>A0A848G2S6</accession>
<sequence>MKARTTLYDLLGLSPQASEADIHAAHIRLFNHYKSGTHGLQPMDAENQIKVIKEAYWILSDQGRRDAYDASLAAPIPPVGDLPPASGSAPLKVEIADVKWTPGRIMLSIIGGLMIIGMSIQIFFSVFAFKQAGRVASGEAAAEAQERVMAAEKRQMYGTLDDKEIAAQEAREAEERAESRRRAEEQRLEYARKEEERKREWALREREQYADRVSSDLERAEQSARQKAEWEKRQKEEAARRADMEEERRIQERVARERMRWQQELQR</sequence>
<dbReference type="Gene3D" id="1.10.287.110">
    <property type="entry name" value="DnaJ domain"/>
    <property type="match status" value="1"/>
</dbReference>
<protein>
    <submittedName>
        <fullName evidence="4">DnaJ domain-containing protein</fullName>
    </submittedName>
</protein>
<name>A0A848G2S6_9RHOO</name>
<evidence type="ECO:0000313" key="4">
    <source>
        <dbReference type="EMBL" id="NML25305.1"/>
    </source>
</evidence>
<reference evidence="4 5" key="1">
    <citation type="submission" date="2020-04" db="EMBL/GenBank/DDBJ databases">
        <title>Zoogloea sp. G-4-1-14 isolated from soil.</title>
        <authorList>
            <person name="Dahal R.H."/>
        </authorList>
    </citation>
    <scope>NUCLEOTIDE SEQUENCE [LARGE SCALE GENOMIC DNA]</scope>
    <source>
        <strain evidence="4 5">G-4-1-14</strain>
    </source>
</reference>
<proteinExistence type="predicted"/>
<dbReference type="AlphaFoldDB" id="A0A848G2S6"/>
<dbReference type="PRINTS" id="PR00625">
    <property type="entry name" value="JDOMAIN"/>
</dbReference>
<dbReference type="SUPFAM" id="SSF46565">
    <property type="entry name" value="Chaperone J-domain"/>
    <property type="match status" value="1"/>
</dbReference>
<evidence type="ECO:0000256" key="2">
    <source>
        <dbReference type="SAM" id="Phobius"/>
    </source>
</evidence>
<feature type="transmembrane region" description="Helical" evidence="2">
    <location>
        <begin position="105"/>
        <end position="129"/>
    </location>
</feature>
<comment type="caution">
    <text evidence="4">The sequence shown here is derived from an EMBL/GenBank/DDBJ whole genome shotgun (WGS) entry which is preliminary data.</text>
</comment>
<organism evidence="4 5">
    <name type="scientific">Zoogloea dura</name>
    <dbReference type="NCBI Taxonomy" id="2728840"/>
    <lineage>
        <taxon>Bacteria</taxon>
        <taxon>Pseudomonadati</taxon>
        <taxon>Pseudomonadota</taxon>
        <taxon>Betaproteobacteria</taxon>
        <taxon>Rhodocyclales</taxon>
        <taxon>Zoogloeaceae</taxon>
        <taxon>Zoogloea</taxon>
    </lineage>
</organism>
<keyword evidence="2" id="KW-0472">Membrane</keyword>
<evidence type="ECO:0000313" key="5">
    <source>
        <dbReference type="Proteomes" id="UP000580043"/>
    </source>
</evidence>
<gene>
    <name evidence="4" type="ORF">HHL15_06100</name>
</gene>
<keyword evidence="5" id="KW-1185">Reference proteome</keyword>
<keyword evidence="2" id="KW-0812">Transmembrane</keyword>
<feature type="region of interest" description="Disordered" evidence="1">
    <location>
        <begin position="205"/>
        <end position="248"/>
    </location>
</feature>
<dbReference type="Pfam" id="PF00226">
    <property type="entry name" value="DnaJ"/>
    <property type="match status" value="1"/>
</dbReference>
<feature type="domain" description="J" evidence="3">
    <location>
        <begin position="6"/>
        <end position="72"/>
    </location>
</feature>
<dbReference type="SMART" id="SM00271">
    <property type="entry name" value="DnaJ"/>
    <property type="match status" value="1"/>
</dbReference>
<evidence type="ECO:0000256" key="1">
    <source>
        <dbReference type="SAM" id="MobiDB-lite"/>
    </source>
</evidence>
<feature type="region of interest" description="Disordered" evidence="1">
    <location>
        <begin position="168"/>
        <end position="188"/>
    </location>
</feature>